<dbReference type="SUPFAM" id="SSF52540">
    <property type="entry name" value="P-loop containing nucleoside triphosphate hydrolases"/>
    <property type="match status" value="1"/>
</dbReference>
<accession>A0ABT2BXN6</accession>
<dbReference type="Gene3D" id="3.40.50.300">
    <property type="entry name" value="P-loop containing nucleotide triphosphate hydrolases"/>
    <property type="match status" value="1"/>
</dbReference>
<evidence type="ECO:0000256" key="4">
    <source>
        <dbReference type="ARBA" id="ARBA00022748"/>
    </source>
</evidence>
<dbReference type="InterPro" id="IPR027417">
    <property type="entry name" value="P-loop_NTPase"/>
</dbReference>
<name>A0ABT2BXN6_9BURK</name>
<keyword evidence="4" id="KW-0201">Cytochrome c-type biogenesis</keyword>
<proteinExistence type="predicted"/>
<dbReference type="NCBIfam" id="TIGR01189">
    <property type="entry name" value="ccmA"/>
    <property type="match status" value="1"/>
</dbReference>
<dbReference type="NCBIfam" id="NF010061">
    <property type="entry name" value="PRK13538.1"/>
    <property type="match status" value="1"/>
</dbReference>
<keyword evidence="5" id="KW-0067">ATP-binding</keyword>
<keyword evidence="6" id="KW-1278">Translocase</keyword>
<keyword evidence="3" id="KW-0547">Nucleotide-binding</keyword>
<evidence type="ECO:0000256" key="1">
    <source>
        <dbReference type="ARBA" id="ARBA00022448"/>
    </source>
</evidence>
<dbReference type="PROSITE" id="PS50893">
    <property type="entry name" value="ABC_TRANSPORTER_2"/>
    <property type="match status" value="1"/>
</dbReference>
<evidence type="ECO:0000256" key="2">
    <source>
        <dbReference type="ARBA" id="ARBA00022475"/>
    </source>
</evidence>
<comment type="caution">
    <text evidence="9">The sequence shown here is derived from an EMBL/GenBank/DDBJ whole genome shotgun (WGS) entry which is preliminary data.</text>
</comment>
<evidence type="ECO:0000256" key="3">
    <source>
        <dbReference type="ARBA" id="ARBA00022741"/>
    </source>
</evidence>
<dbReference type="InterPro" id="IPR017871">
    <property type="entry name" value="ABC_transporter-like_CS"/>
</dbReference>
<dbReference type="EMBL" id="JANUHC010000003">
    <property type="protein sequence ID" value="MCS0629905.1"/>
    <property type="molecule type" value="Genomic_DNA"/>
</dbReference>
<dbReference type="Pfam" id="PF00005">
    <property type="entry name" value="ABC_tran"/>
    <property type="match status" value="1"/>
</dbReference>
<dbReference type="Proteomes" id="UP001165263">
    <property type="component" value="Unassembled WGS sequence"/>
</dbReference>
<evidence type="ECO:0000259" key="8">
    <source>
        <dbReference type="PROSITE" id="PS50893"/>
    </source>
</evidence>
<keyword evidence="1" id="KW-0813">Transport</keyword>
<protein>
    <submittedName>
        <fullName evidence="9">Cytochrome c biogenesis heme-transporting ATPase CcmA</fullName>
    </submittedName>
</protein>
<reference evidence="9" key="1">
    <citation type="submission" date="2022-08" db="EMBL/GenBank/DDBJ databases">
        <title>Reclassification of Massilia species as members of the genera Telluria, Duganella, Pseudoduganella, Mokoshia gen. nov. and Zemynaea gen. nov. using orthogonal and non-orthogonal genome-based approaches.</title>
        <authorList>
            <person name="Bowman J.P."/>
        </authorList>
    </citation>
    <scope>NUCLEOTIDE SEQUENCE</scope>
    <source>
        <strain evidence="9">LMG 11547</strain>
    </source>
</reference>
<dbReference type="PANTHER" id="PTHR43499:SF1">
    <property type="entry name" value="ABC TRANSPORTER I FAMILY MEMBER 1"/>
    <property type="match status" value="1"/>
</dbReference>
<feature type="domain" description="ABC transporter" evidence="8">
    <location>
        <begin position="3"/>
        <end position="203"/>
    </location>
</feature>
<organism evidence="9 10">
    <name type="scientific">Telluria mixta</name>
    <dbReference type="NCBI Taxonomy" id="34071"/>
    <lineage>
        <taxon>Bacteria</taxon>
        <taxon>Pseudomonadati</taxon>
        <taxon>Pseudomonadota</taxon>
        <taxon>Betaproteobacteria</taxon>
        <taxon>Burkholderiales</taxon>
        <taxon>Oxalobacteraceae</taxon>
        <taxon>Telluria group</taxon>
        <taxon>Telluria</taxon>
    </lineage>
</organism>
<gene>
    <name evidence="9" type="primary">ccmA</name>
    <name evidence="9" type="ORF">NX786_11230</name>
</gene>
<dbReference type="SMART" id="SM00382">
    <property type="entry name" value="AAA"/>
    <property type="match status" value="1"/>
</dbReference>
<evidence type="ECO:0000256" key="7">
    <source>
        <dbReference type="ARBA" id="ARBA00023136"/>
    </source>
</evidence>
<dbReference type="PROSITE" id="PS00211">
    <property type="entry name" value="ABC_TRANSPORTER_1"/>
    <property type="match status" value="1"/>
</dbReference>
<sequence>MTLQAHHIACVRGGRTLFSNIDLAVAPGEALWVAGANGSGKSSLLRILCGLTPPAAGTVHWRGRDIATSREDYHRDLFYCGHAPGLKDDLPAWRNLDVARRIAGQSGGIDDARRALALFGLEHALHLPCAILSQGQRKRVALARLALAPRPALLILDEPFSALDTGSIAALHSLLDQHLDEGGSIVYTTHQDLALSAGRLHRLDLGGQS</sequence>
<evidence type="ECO:0000256" key="6">
    <source>
        <dbReference type="ARBA" id="ARBA00022967"/>
    </source>
</evidence>
<evidence type="ECO:0000256" key="5">
    <source>
        <dbReference type="ARBA" id="ARBA00022840"/>
    </source>
</evidence>
<dbReference type="InterPro" id="IPR003593">
    <property type="entry name" value="AAA+_ATPase"/>
</dbReference>
<keyword evidence="2" id="KW-1003">Cell membrane</keyword>
<dbReference type="PANTHER" id="PTHR43499">
    <property type="entry name" value="ABC TRANSPORTER I FAMILY MEMBER 1"/>
    <property type="match status" value="1"/>
</dbReference>
<evidence type="ECO:0000313" key="10">
    <source>
        <dbReference type="Proteomes" id="UP001165263"/>
    </source>
</evidence>
<keyword evidence="10" id="KW-1185">Reference proteome</keyword>
<dbReference type="InterPro" id="IPR003439">
    <property type="entry name" value="ABC_transporter-like_ATP-bd"/>
</dbReference>
<keyword evidence="7" id="KW-0472">Membrane</keyword>
<dbReference type="InterPro" id="IPR005895">
    <property type="entry name" value="ABC_transptr_haem_export_CcmA"/>
</dbReference>
<dbReference type="RefSeq" id="WP_259449000.1">
    <property type="nucleotide sequence ID" value="NZ_CP119520.1"/>
</dbReference>
<evidence type="ECO:0000313" key="9">
    <source>
        <dbReference type="EMBL" id="MCS0629905.1"/>
    </source>
</evidence>